<dbReference type="KEGG" id="gak:X907_0161"/>
<gene>
    <name evidence="1" type="ORF">X907_0161</name>
</gene>
<dbReference type="AlphaFoldDB" id="A0A3T0E5R2"/>
<keyword evidence="2" id="KW-1185">Reference proteome</keyword>
<proteinExistence type="predicted"/>
<name>A0A3T0E5R2_9PROT</name>
<dbReference type="Proteomes" id="UP000286954">
    <property type="component" value="Chromosome"/>
</dbReference>
<protein>
    <submittedName>
        <fullName evidence="1">Uncharacterized protein</fullName>
    </submittedName>
</protein>
<sequence length="381" mass="41242">MDMVILGVPLLALVGFLFASYAIVANDVIQTLGTFLSSNAKRPWLLLWAFASSIIVAVMIYGWFAYDGDIAFGRLNRIPYPELGIQWWHVLPPLVLLVLTRFGIPVSTTFLVLTIFTLSGGSATEGVLGDMLMKSFFGYLVAFAAGAVVFLVIARLFERWVARTRGQPISPVWFIAQWCSTAFLWSQWLMQDLANIFIFLPRETVIAADGSVQVTFSLGLVVFATLLMVALHGIIFATRGGEIQKIVLTKTNTVDPRSATFVDLIYAFILLFFKELNDVPMSTTWVFLGLLAGREIAITYVASLRSKGEAMFDVATDIGRAGIGLAVSVAMAVALPFVATGSMPDIRQQIFGSAEAQTGPADTPAPVSAETGPAIPARGAP</sequence>
<organism evidence="1 2">
    <name type="scientific">Glycocaulis alkaliphilus</name>
    <dbReference type="NCBI Taxonomy" id="1434191"/>
    <lineage>
        <taxon>Bacteria</taxon>
        <taxon>Pseudomonadati</taxon>
        <taxon>Pseudomonadota</taxon>
        <taxon>Alphaproteobacteria</taxon>
        <taxon>Maricaulales</taxon>
        <taxon>Maricaulaceae</taxon>
        <taxon>Glycocaulis</taxon>
    </lineage>
</organism>
<dbReference type="RefSeq" id="WP_233352442.1">
    <property type="nucleotide sequence ID" value="NZ_BMFB01000004.1"/>
</dbReference>
<evidence type="ECO:0000313" key="1">
    <source>
        <dbReference type="EMBL" id="AZU02711.1"/>
    </source>
</evidence>
<reference evidence="1 2" key="1">
    <citation type="submission" date="2016-12" db="EMBL/GenBank/DDBJ databases">
        <title>The genome of dimorphic prosthecate Glycocaulis alkaliphilus 6b-8t, isolated from crude oil dictates its adaptability in petroleum environments.</title>
        <authorList>
            <person name="Wu X.-L."/>
            <person name="Geng S."/>
        </authorList>
    </citation>
    <scope>NUCLEOTIDE SEQUENCE [LARGE SCALE GENOMIC DNA]</scope>
    <source>
        <strain evidence="1 2">6B-8</strain>
    </source>
</reference>
<accession>A0A3T0E5R2</accession>
<dbReference type="EMBL" id="CP018911">
    <property type="protein sequence ID" value="AZU02711.1"/>
    <property type="molecule type" value="Genomic_DNA"/>
</dbReference>
<evidence type="ECO:0000313" key="2">
    <source>
        <dbReference type="Proteomes" id="UP000286954"/>
    </source>
</evidence>